<organism evidence="1 2">
    <name type="scientific">Endocarpon pusillum</name>
    <dbReference type="NCBI Taxonomy" id="364733"/>
    <lineage>
        <taxon>Eukaryota</taxon>
        <taxon>Fungi</taxon>
        <taxon>Dikarya</taxon>
        <taxon>Ascomycota</taxon>
        <taxon>Pezizomycotina</taxon>
        <taxon>Eurotiomycetes</taxon>
        <taxon>Chaetothyriomycetidae</taxon>
        <taxon>Verrucariales</taxon>
        <taxon>Verrucariaceae</taxon>
        <taxon>Endocarpon</taxon>
    </lineage>
</organism>
<name>A0A8H7AIF5_9EURO</name>
<evidence type="ECO:0000313" key="1">
    <source>
        <dbReference type="EMBL" id="KAF7509688.1"/>
    </source>
</evidence>
<proteinExistence type="predicted"/>
<sequence>MGTVGVFGNMAEALIKSLWEDIGTDFLALVLGTVDEHYERNAMNEALRDLRTELIHPTLARTATFFRVRHAHSGNSAAQAQALGLGIGTAHYNHSSIFTAPYTHLPEVNSRGREWRSGGEQETRVGWSGELWGKPCDRGTRL</sequence>
<dbReference type="EMBL" id="JAACFV010000038">
    <property type="protein sequence ID" value="KAF7509688.1"/>
    <property type="molecule type" value="Genomic_DNA"/>
</dbReference>
<accession>A0A8H7AIF5</accession>
<comment type="caution">
    <text evidence="1">The sequence shown here is derived from an EMBL/GenBank/DDBJ whole genome shotgun (WGS) entry which is preliminary data.</text>
</comment>
<gene>
    <name evidence="1" type="ORF">GJ744_007559</name>
</gene>
<reference evidence="1" key="1">
    <citation type="submission" date="2020-02" db="EMBL/GenBank/DDBJ databases">
        <authorList>
            <person name="Palmer J.M."/>
        </authorList>
    </citation>
    <scope>NUCLEOTIDE SEQUENCE</scope>
    <source>
        <strain evidence="1">EPUS1.4</strain>
        <tissue evidence="1">Thallus</tissue>
    </source>
</reference>
<dbReference type="Proteomes" id="UP000606974">
    <property type="component" value="Unassembled WGS sequence"/>
</dbReference>
<evidence type="ECO:0000313" key="2">
    <source>
        <dbReference type="Proteomes" id="UP000606974"/>
    </source>
</evidence>
<keyword evidence="2" id="KW-1185">Reference proteome</keyword>
<dbReference type="AlphaFoldDB" id="A0A8H7AIF5"/>
<protein>
    <submittedName>
        <fullName evidence="1">Uncharacterized protein</fullName>
    </submittedName>
</protein>